<dbReference type="InterPro" id="IPR023296">
    <property type="entry name" value="Glyco_hydro_beta-prop_sf"/>
</dbReference>
<dbReference type="OrthoDB" id="9776657at2"/>
<proteinExistence type="inferred from homology"/>
<dbReference type="Pfam" id="PF04041">
    <property type="entry name" value="Glyco_hydro_130"/>
    <property type="match status" value="1"/>
</dbReference>
<dbReference type="GO" id="GO:0016757">
    <property type="term" value="F:glycosyltransferase activity"/>
    <property type="evidence" value="ECO:0007669"/>
    <property type="project" value="UniProtKB-KW"/>
</dbReference>
<dbReference type="Gene3D" id="2.115.10.20">
    <property type="entry name" value="Glycosyl hydrolase domain, family 43"/>
    <property type="match status" value="1"/>
</dbReference>
<evidence type="ECO:0000256" key="3">
    <source>
        <dbReference type="ARBA" id="ARBA00024356"/>
    </source>
</evidence>
<keyword evidence="5" id="KW-1185">Reference proteome</keyword>
<keyword evidence="1 4" id="KW-0328">Glycosyltransferase</keyword>
<comment type="similarity">
    <text evidence="3">Belongs to the glycosyl hydrolase 130 family.</text>
</comment>
<dbReference type="AlphaFoldDB" id="A0A5S9RC04"/>
<dbReference type="EC" id="2.4.1.320" evidence="4"/>
<evidence type="ECO:0000313" key="4">
    <source>
        <dbReference type="EMBL" id="CAA0138136.1"/>
    </source>
</evidence>
<evidence type="ECO:0000256" key="2">
    <source>
        <dbReference type="ARBA" id="ARBA00022679"/>
    </source>
</evidence>
<dbReference type="PANTHER" id="PTHR34106:SF4">
    <property type="entry name" value="BLL5143 PROTEIN"/>
    <property type="match status" value="1"/>
</dbReference>
<organism evidence="4 5">
    <name type="scientific">Mycolicibacterium vanbaalenii</name>
    <name type="common">Mycobacterium vanbaalenii</name>
    <dbReference type="NCBI Taxonomy" id="110539"/>
    <lineage>
        <taxon>Bacteria</taxon>
        <taxon>Bacillati</taxon>
        <taxon>Actinomycetota</taxon>
        <taxon>Actinomycetes</taxon>
        <taxon>Mycobacteriales</taxon>
        <taxon>Mycobacteriaceae</taxon>
        <taxon>Mycolicibacterium</taxon>
    </lineage>
</organism>
<keyword evidence="2 4" id="KW-0808">Transferase</keyword>
<name>A0A5S9RC04_MYCVN</name>
<protein>
    <submittedName>
        <fullName evidence="4">1,4-beta-mannosyl-N-acetylglucosamine phosphorylase</fullName>
        <ecNumber evidence="4">2.4.1.320</ecNumber>
    </submittedName>
</protein>
<accession>A0A5S9RC04</accession>
<dbReference type="Proteomes" id="UP000430146">
    <property type="component" value="Unassembled WGS sequence"/>
</dbReference>
<dbReference type="EMBL" id="CACSIP010000076">
    <property type="protein sequence ID" value="CAA0138136.1"/>
    <property type="molecule type" value="Genomic_DNA"/>
</dbReference>
<sequence length="492" mass="53173">MTSPLAGLVTRSPQRLPADPSRVIAQLFVPGHQEYELADSRAGAVLGRILALTEEDVRASLDDVVLRFDKRHRDLAGTFRRHARELADRLDTAAHLSEERMLLLGATFTSEYAIEGAALCNPSMVAHPDQSGLVAGSLRFVMSVRGIGEGHRSSIEFRTGVVDASGVVTIDAPVPYATVGTVVPTLLDAAVFRSELARLRVGGEAADYVLDALGDRFTRADLDEQIDKLQGHLKTRGHALRTISQIQAIAERTYAVEFPAGIPLSERVLSPAMAAEAAGMEDARFVRFTRDDGSVTFYATYTAYSGSEISQQLLETEDFQCFTSTPLVGRAAANKGLALFPRLIGGRFAAMSRSDRESNSIAFTDNPFQWTDSVPCQRPTESWEALQLGNCGPPIETESGWLVLTHGVGPMRTYRIGAILLDLEDPTRILGRLREPLLSPLADEQDGYVPNVVYSCGALVHAETLALPYGVDDAAIGVATVPLPELLAALSE</sequence>
<reference evidence="4 5" key="1">
    <citation type="submission" date="2019-11" db="EMBL/GenBank/DDBJ databases">
        <authorList>
            <person name="Holert J."/>
        </authorList>
    </citation>
    <scope>NUCLEOTIDE SEQUENCE [LARGE SCALE GENOMIC DNA]</scope>
    <source>
        <strain evidence="4">BC8_1</strain>
    </source>
</reference>
<evidence type="ECO:0000313" key="5">
    <source>
        <dbReference type="Proteomes" id="UP000430146"/>
    </source>
</evidence>
<dbReference type="InterPro" id="IPR007184">
    <property type="entry name" value="Mannoside_phosphorylase"/>
</dbReference>
<gene>
    <name evidence="4" type="ORF">AELLOGFF_02358</name>
</gene>
<dbReference type="RefSeq" id="WP_159235449.1">
    <property type="nucleotide sequence ID" value="NZ_CACSIP010000076.1"/>
</dbReference>
<dbReference type="PANTHER" id="PTHR34106">
    <property type="entry name" value="GLYCOSIDASE"/>
    <property type="match status" value="1"/>
</dbReference>
<dbReference type="SUPFAM" id="SSF75005">
    <property type="entry name" value="Arabinanase/levansucrase/invertase"/>
    <property type="match status" value="1"/>
</dbReference>
<dbReference type="CDD" id="cd18613">
    <property type="entry name" value="GH130"/>
    <property type="match status" value="1"/>
</dbReference>
<evidence type="ECO:0000256" key="1">
    <source>
        <dbReference type="ARBA" id="ARBA00022676"/>
    </source>
</evidence>